<name>A0A9P4MCD1_9PEZI</name>
<keyword evidence="3" id="KW-1185">Reference proteome</keyword>
<dbReference type="AlphaFoldDB" id="A0A9P4MCD1"/>
<feature type="signal peptide" evidence="1">
    <location>
        <begin position="1"/>
        <end position="20"/>
    </location>
</feature>
<dbReference type="EMBL" id="ML996094">
    <property type="protein sequence ID" value="KAF2148078.1"/>
    <property type="molecule type" value="Genomic_DNA"/>
</dbReference>
<dbReference type="Proteomes" id="UP000799439">
    <property type="component" value="Unassembled WGS sequence"/>
</dbReference>
<organism evidence="2 3">
    <name type="scientific">Myriangium duriaei CBS 260.36</name>
    <dbReference type="NCBI Taxonomy" id="1168546"/>
    <lineage>
        <taxon>Eukaryota</taxon>
        <taxon>Fungi</taxon>
        <taxon>Dikarya</taxon>
        <taxon>Ascomycota</taxon>
        <taxon>Pezizomycotina</taxon>
        <taxon>Dothideomycetes</taxon>
        <taxon>Dothideomycetidae</taxon>
        <taxon>Myriangiales</taxon>
        <taxon>Myriangiaceae</taxon>
        <taxon>Myriangium</taxon>
    </lineage>
</organism>
<proteinExistence type="predicted"/>
<accession>A0A9P4MCD1</accession>
<reference evidence="2" key="1">
    <citation type="journal article" date="2020" name="Stud. Mycol.">
        <title>101 Dothideomycetes genomes: a test case for predicting lifestyles and emergence of pathogens.</title>
        <authorList>
            <person name="Haridas S."/>
            <person name="Albert R."/>
            <person name="Binder M."/>
            <person name="Bloem J."/>
            <person name="Labutti K."/>
            <person name="Salamov A."/>
            <person name="Andreopoulos B."/>
            <person name="Baker S."/>
            <person name="Barry K."/>
            <person name="Bills G."/>
            <person name="Bluhm B."/>
            <person name="Cannon C."/>
            <person name="Castanera R."/>
            <person name="Culley D."/>
            <person name="Daum C."/>
            <person name="Ezra D."/>
            <person name="Gonzalez J."/>
            <person name="Henrissat B."/>
            <person name="Kuo A."/>
            <person name="Liang C."/>
            <person name="Lipzen A."/>
            <person name="Lutzoni F."/>
            <person name="Magnuson J."/>
            <person name="Mondo S."/>
            <person name="Nolan M."/>
            <person name="Ohm R."/>
            <person name="Pangilinan J."/>
            <person name="Park H.-J."/>
            <person name="Ramirez L."/>
            <person name="Alfaro M."/>
            <person name="Sun H."/>
            <person name="Tritt A."/>
            <person name="Yoshinaga Y."/>
            <person name="Zwiers L.-H."/>
            <person name="Turgeon B."/>
            <person name="Goodwin S."/>
            <person name="Spatafora J."/>
            <person name="Crous P."/>
            <person name="Grigoriev I."/>
        </authorList>
    </citation>
    <scope>NUCLEOTIDE SEQUENCE</scope>
    <source>
        <strain evidence="2">CBS 260.36</strain>
    </source>
</reference>
<feature type="chain" id="PRO_5040248990" evidence="1">
    <location>
        <begin position="21"/>
        <end position="112"/>
    </location>
</feature>
<comment type="caution">
    <text evidence="2">The sequence shown here is derived from an EMBL/GenBank/DDBJ whole genome shotgun (WGS) entry which is preliminary data.</text>
</comment>
<evidence type="ECO:0000313" key="3">
    <source>
        <dbReference type="Proteomes" id="UP000799439"/>
    </source>
</evidence>
<gene>
    <name evidence="2" type="ORF">K461DRAFT_283157</name>
</gene>
<evidence type="ECO:0000313" key="2">
    <source>
        <dbReference type="EMBL" id="KAF2148078.1"/>
    </source>
</evidence>
<keyword evidence="1" id="KW-0732">Signal</keyword>
<evidence type="ECO:0000256" key="1">
    <source>
        <dbReference type="SAM" id="SignalP"/>
    </source>
</evidence>
<protein>
    <submittedName>
        <fullName evidence="2">Uncharacterized protein</fullName>
    </submittedName>
</protein>
<sequence length="112" mass="12411">MLFPKALLLTVAVASVNVLAAKIQFAVHVNSAGADGEDKVSTYWSASQKIKEDKALKIAQNMRSWSGDKYKANYHNQKVVVENLNAEDDQEGVKDRVMGDMINIISRNTSRD</sequence>